<comment type="caution">
    <text evidence="2">The sequence shown here is derived from an EMBL/GenBank/DDBJ whole genome shotgun (WGS) entry which is preliminary data.</text>
</comment>
<name>A0A1F4VLY9_UNCKA</name>
<feature type="transmembrane region" description="Helical" evidence="1">
    <location>
        <begin position="7"/>
        <end position="30"/>
    </location>
</feature>
<dbReference type="EMBL" id="MEVJ01000004">
    <property type="protein sequence ID" value="OGC58232.1"/>
    <property type="molecule type" value="Genomic_DNA"/>
</dbReference>
<evidence type="ECO:0000313" key="3">
    <source>
        <dbReference type="Proteomes" id="UP000178346"/>
    </source>
</evidence>
<protein>
    <submittedName>
        <fullName evidence="2">Uncharacterized protein</fullName>
    </submittedName>
</protein>
<gene>
    <name evidence="2" type="ORF">A2976_03965</name>
</gene>
<dbReference type="AlphaFoldDB" id="A0A1F4VLY9"/>
<evidence type="ECO:0000256" key="1">
    <source>
        <dbReference type="SAM" id="Phobius"/>
    </source>
</evidence>
<keyword evidence="1" id="KW-0812">Transmembrane</keyword>
<evidence type="ECO:0000313" key="2">
    <source>
        <dbReference type="EMBL" id="OGC58232.1"/>
    </source>
</evidence>
<reference evidence="2 3" key="1">
    <citation type="journal article" date="2016" name="Nat. Commun.">
        <title>Thousands of microbial genomes shed light on interconnected biogeochemical processes in an aquifer system.</title>
        <authorList>
            <person name="Anantharaman K."/>
            <person name="Brown C.T."/>
            <person name="Hug L.A."/>
            <person name="Sharon I."/>
            <person name="Castelle C.J."/>
            <person name="Probst A.J."/>
            <person name="Thomas B.C."/>
            <person name="Singh A."/>
            <person name="Wilkins M.J."/>
            <person name="Karaoz U."/>
            <person name="Brodie E.L."/>
            <person name="Williams K.H."/>
            <person name="Hubbard S.S."/>
            <person name="Banfield J.F."/>
        </authorList>
    </citation>
    <scope>NUCLEOTIDE SEQUENCE [LARGE SCALE GENOMIC DNA]</scope>
</reference>
<dbReference type="Proteomes" id="UP000178346">
    <property type="component" value="Unassembled WGS sequence"/>
</dbReference>
<accession>A0A1F4VLY9</accession>
<keyword evidence="1" id="KW-0472">Membrane</keyword>
<organism evidence="2 3">
    <name type="scientific">candidate division WWE3 bacterium RIFCSPLOWO2_01_FULL_41_9</name>
    <dbReference type="NCBI Taxonomy" id="1802626"/>
    <lineage>
        <taxon>Bacteria</taxon>
        <taxon>Katanobacteria</taxon>
    </lineage>
</organism>
<proteinExistence type="predicted"/>
<sequence>MKKTVKIPLFICLVIILFYVFYYSLTFIAYKYGGRCQCYGIETSNTCYGIKTMCTGLAPNINKIGRDTVLDSCDSVKNTDSITIDFKECKSCIEQVYVGFGSTTYVIINSQKTNYCEIKYGGEVENPNWDGALSSVCIIPKNLGNVAFEVTNYGVDFSPIRQYCK</sequence>
<keyword evidence="1" id="KW-1133">Transmembrane helix</keyword>